<dbReference type="EMBL" id="HE601482">
    <property type="protein sequence ID" value="CAP30215.2"/>
    <property type="molecule type" value="Genomic_DNA"/>
</dbReference>
<reference evidence="6 7" key="1">
    <citation type="journal article" date="2003" name="PLoS Biol.">
        <title>The genome sequence of Caenorhabditis briggsae: a platform for comparative genomics.</title>
        <authorList>
            <person name="Stein L.D."/>
            <person name="Bao Z."/>
            <person name="Blasiar D."/>
            <person name="Blumenthal T."/>
            <person name="Brent M.R."/>
            <person name="Chen N."/>
            <person name="Chinwalla A."/>
            <person name="Clarke L."/>
            <person name="Clee C."/>
            <person name="Coghlan A."/>
            <person name="Coulson A."/>
            <person name="D'Eustachio P."/>
            <person name="Fitch D.H."/>
            <person name="Fulton L.A."/>
            <person name="Fulton R.E."/>
            <person name="Griffiths-Jones S."/>
            <person name="Harris T.W."/>
            <person name="Hillier L.W."/>
            <person name="Kamath R."/>
            <person name="Kuwabara P.E."/>
            <person name="Mardis E.R."/>
            <person name="Marra M.A."/>
            <person name="Miner T.L."/>
            <person name="Minx P."/>
            <person name="Mullikin J.C."/>
            <person name="Plumb R.W."/>
            <person name="Rogers J."/>
            <person name="Schein J.E."/>
            <person name="Sohrmann M."/>
            <person name="Spieth J."/>
            <person name="Stajich J.E."/>
            <person name="Wei C."/>
            <person name="Willey D."/>
            <person name="Wilson R.K."/>
            <person name="Durbin R."/>
            <person name="Waterston R.H."/>
        </authorList>
    </citation>
    <scope>NUCLEOTIDE SEQUENCE [LARGE SCALE GENOMIC DNA]</scope>
    <source>
        <strain evidence="6 7">AF16</strain>
    </source>
</reference>
<evidence type="ECO:0000313" key="7">
    <source>
        <dbReference type="Proteomes" id="UP000008549"/>
    </source>
</evidence>
<keyword evidence="4 5" id="KW-0472">Membrane</keyword>
<dbReference type="eggNOG" id="KOG3882">
    <property type="taxonomic scope" value="Eukaryota"/>
</dbReference>
<dbReference type="HOGENOM" id="CLU_894988_0_0_1"/>
<organism evidence="6 7">
    <name type="scientific">Caenorhabditis briggsae</name>
    <dbReference type="NCBI Taxonomy" id="6238"/>
    <lineage>
        <taxon>Eukaryota</taxon>
        <taxon>Metazoa</taxon>
        <taxon>Ecdysozoa</taxon>
        <taxon>Nematoda</taxon>
        <taxon>Chromadorea</taxon>
        <taxon>Rhabditida</taxon>
        <taxon>Rhabditina</taxon>
        <taxon>Rhabditomorpha</taxon>
        <taxon>Rhabditoidea</taxon>
        <taxon>Rhabditidae</taxon>
        <taxon>Peloderinae</taxon>
        <taxon>Caenorhabditis</taxon>
    </lineage>
</organism>
<evidence type="ECO:0000256" key="1">
    <source>
        <dbReference type="ARBA" id="ARBA00004141"/>
    </source>
</evidence>
<name>A8XBX7_CAEBR</name>
<sequence>MTFLPGPFRNRRHEQRHGQSATRCLALVFSVLTMIGSGFIIGFGFQTLVEVSFTASVIGNNEIIYGPYLLITIGILSFVMTPIGFYSIILNDKKVMVTHMFATFVLGVMCAVTAVLGYDLNSHVTSKEMETWMKTSIREDYGNPSAPHILTEWNKVQQQVLCGFFQATWRSSRKIIENQTICIQASNRCLSADNSIANRDVCLQHSTDYRLSADAYRYTNGCLQPIRSTLEFFSFRIFIYSSALCVTLLLSTIVWLVVHEISSSPILPFRLIK</sequence>
<evidence type="ECO:0000256" key="4">
    <source>
        <dbReference type="ARBA" id="ARBA00023136"/>
    </source>
</evidence>
<feature type="transmembrane region" description="Helical" evidence="5">
    <location>
        <begin position="65"/>
        <end position="89"/>
    </location>
</feature>
<dbReference type="FunCoup" id="A8XBX7">
    <property type="interactions" value="3"/>
</dbReference>
<dbReference type="AlphaFoldDB" id="A8XBX7"/>
<dbReference type="InterPro" id="IPR018499">
    <property type="entry name" value="Tetraspanin/Peripherin"/>
</dbReference>
<feature type="transmembrane region" description="Helical" evidence="5">
    <location>
        <begin position="21"/>
        <end position="45"/>
    </location>
</feature>
<dbReference type="OMA" id="MHERFCV"/>
<keyword evidence="7" id="KW-1185">Reference proteome</keyword>
<evidence type="ECO:0000313" key="8">
    <source>
        <dbReference type="WormBase" id="CBG10951a"/>
    </source>
</evidence>
<gene>
    <name evidence="8" type="primary">tsp-16</name>
    <name evidence="6" type="synonym">Cbr-tsp-16</name>
    <name evidence="8" type="ORF">CBG10951</name>
    <name evidence="6" type="ORF">CBG_10951</name>
</gene>
<feature type="transmembrane region" description="Helical" evidence="5">
    <location>
        <begin position="237"/>
        <end position="258"/>
    </location>
</feature>
<keyword evidence="2 5" id="KW-0812">Transmembrane</keyword>
<reference evidence="6 7" key="2">
    <citation type="journal article" date="2011" name="PLoS Genet.">
        <title>Caenorhabditis briggsae recombinant inbred line genotypes reveal inter-strain incompatibility and the evolution of recombination.</title>
        <authorList>
            <person name="Ross J.A."/>
            <person name="Koboldt D.C."/>
            <person name="Staisch J.E."/>
            <person name="Chamberlin H.M."/>
            <person name="Gupta B.P."/>
            <person name="Miller R.D."/>
            <person name="Baird S.E."/>
            <person name="Haag E.S."/>
        </authorList>
    </citation>
    <scope>NUCLEOTIDE SEQUENCE [LARGE SCALE GENOMIC DNA]</scope>
    <source>
        <strain evidence="6 7">AF16</strain>
    </source>
</reference>
<accession>A8XBX7</accession>
<dbReference type="Pfam" id="PF00335">
    <property type="entry name" value="Tetraspanin"/>
    <property type="match status" value="1"/>
</dbReference>
<dbReference type="STRING" id="6238.A8XBX7"/>
<comment type="subcellular location">
    <subcellularLocation>
        <location evidence="1">Membrane</location>
        <topology evidence="1">Multi-pass membrane protein</topology>
    </subcellularLocation>
</comment>
<evidence type="ECO:0000313" key="6">
    <source>
        <dbReference type="EMBL" id="CAP30215.2"/>
    </source>
</evidence>
<dbReference type="InParanoid" id="A8XBX7"/>
<keyword evidence="3 5" id="KW-1133">Transmembrane helix</keyword>
<protein>
    <submittedName>
        <fullName evidence="6">Protein CBR-TSP-16</fullName>
    </submittedName>
</protein>
<dbReference type="WormBase" id="CBG10951a">
    <property type="protein sequence ID" value="CBP40275"/>
    <property type="gene ID" value="WBGene00032183"/>
    <property type="gene designation" value="Cbr-tsp-16"/>
</dbReference>
<proteinExistence type="predicted"/>
<evidence type="ECO:0000256" key="5">
    <source>
        <dbReference type="SAM" id="Phobius"/>
    </source>
</evidence>
<evidence type="ECO:0000256" key="2">
    <source>
        <dbReference type="ARBA" id="ARBA00022692"/>
    </source>
</evidence>
<dbReference type="GO" id="GO:0016020">
    <property type="term" value="C:membrane"/>
    <property type="evidence" value="ECO:0007669"/>
    <property type="project" value="UniProtKB-SubCell"/>
</dbReference>
<dbReference type="Proteomes" id="UP000008549">
    <property type="component" value="Unassembled WGS sequence"/>
</dbReference>
<evidence type="ECO:0000256" key="3">
    <source>
        <dbReference type="ARBA" id="ARBA00022989"/>
    </source>
</evidence>
<feature type="transmembrane region" description="Helical" evidence="5">
    <location>
        <begin position="101"/>
        <end position="118"/>
    </location>
</feature>